<sequence length="67" mass="6963">MTGTRPNPAHRNQVESANGRPDFPPENFPPGVFSVLGEGKPQGGVATGSIVLDLTTLAEGELLFSDA</sequence>
<dbReference type="Proteomes" id="UP001501588">
    <property type="component" value="Unassembled WGS sequence"/>
</dbReference>
<dbReference type="InterPro" id="IPR036462">
    <property type="entry name" value="Fumarylacetoacetase_N_sf"/>
</dbReference>
<gene>
    <name evidence="2" type="ORF">GCM10009416_32300</name>
</gene>
<evidence type="ECO:0000313" key="3">
    <source>
        <dbReference type="Proteomes" id="UP001501588"/>
    </source>
</evidence>
<keyword evidence="3" id="KW-1185">Reference proteome</keyword>
<dbReference type="Gene3D" id="2.30.30.230">
    <property type="entry name" value="Fumarylacetoacetase, N-terminal domain"/>
    <property type="match status" value="1"/>
</dbReference>
<evidence type="ECO:0000313" key="2">
    <source>
        <dbReference type="EMBL" id="GAA0591429.1"/>
    </source>
</evidence>
<evidence type="ECO:0000256" key="1">
    <source>
        <dbReference type="SAM" id="MobiDB-lite"/>
    </source>
</evidence>
<dbReference type="SUPFAM" id="SSF63433">
    <property type="entry name" value="Fumarylacetoacetate hydrolase, FAH, N-terminal domain"/>
    <property type="match status" value="1"/>
</dbReference>
<accession>A0ABP3QP71</accession>
<protein>
    <submittedName>
        <fullName evidence="2">Uncharacterized protein</fullName>
    </submittedName>
</protein>
<feature type="region of interest" description="Disordered" evidence="1">
    <location>
        <begin position="1"/>
        <end position="40"/>
    </location>
</feature>
<reference evidence="3" key="1">
    <citation type="journal article" date="2019" name="Int. J. Syst. Evol. Microbiol.">
        <title>The Global Catalogue of Microorganisms (GCM) 10K type strain sequencing project: providing services to taxonomists for standard genome sequencing and annotation.</title>
        <authorList>
            <consortium name="The Broad Institute Genomics Platform"/>
            <consortium name="The Broad Institute Genome Sequencing Center for Infectious Disease"/>
            <person name="Wu L."/>
            <person name="Ma J."/>
        </authorList>
    </citation>
    <scope>NUCLEOTIDE SEQUENCE [LARGE SCALE GENOMIC DNA]</scope>
    <source>
        <strain evidence="3">JCM 9933</strain>
    </source>
</reference>
<comment type="caution">
    <text evidence="2">The sequence shown here is derived from an EMBL/GenBank/DDBJ whole genome shotgun (WGS) entry which is preliminary data.</text>
</comment>
<proteinExistence type="predicted"/>
<organism evidence="2 3">
    <name type="scientific">Craurococcus roseus</name>
    <dbReference type="NCBI Taxonomy" id="77585"/>
    <lineage>
        <taxon>Bacteria</taxon>
        <taxon>Pseudomonadati</taxon>
        <taxon>Pseudomonadota</taxon>
        <taxon>Alphaproteobacteria</taxon>
        <taxon>Acetobacterales</taxon>
        <taxon>Acetobacteraceae</taxon>
        <taxon>Craurococcus</taxon>
    </lineage>
</organism>
<dbReference type="EMBL" id="BAAAFZ010000051">
    <property type="protein sequence ID" value="GAA0591429.1"/>
    <property type="molecule type" value="Genomic_DNA"/>
</dbReference>
<name>A0ABP3QP71_9PROT</name>